<accession>A0A7X2J0B2</accession>
<evidence type="ECO:0000313" key="2">
    <source>
        <dbReference type="Proteomes" id="UP000448867"/>
    </source>
</evidence>
<dbReference type="EMBL" id="WKKI01000023">
    <property type="protein sequence ID" value="MRX72909.1"/>
    <property type="molecule type" value="Genomic_DNA"/>
</dbReference>
<protein>
    <submittedName>
        <fullName evidence="1">Uncharacterized protein</fullName>
    </submittedName>
</protein>
<dbReference type="AlphaFoldDB" id="A0A7X2J0B2"/>
<dbReference type="Proteomes" id="UP000448867">
    <property type="component" value="Unassembled WGS sequence"/>
</dbReference>
<organism evidence="1 2">
    <name type="scientific">Metabacillus lacus</name>
    <dbReference type="NCBI Taxonomy" id="1983721"/>
    <lineage>
        <taxon>Bacteria</taxon>
        <taxon>Bacillati</taxon>
        <taxon>Bacillota</taxon>
        <taxon>Bacilli</taxon>
        <taxon>Bacillales</taxon>
        <taxon>Bacillaceae</taxon>
        <taxon>Metabacillus</taxon>
    </lineage>
</organism>
<reference evidence="1 2" key="1">
    <citation type="submission" date="2019-11" db="EMBL/GenBank/DDBJ databases">
        <title>Bacillus lacus genome.</title>
        <authorList>
            <person name="Allen C.J."/>
            <person name="Newman J.D."/>
        </authorList>
    </citation>
    <scope>NUCLEOTIDE SEQUENCE [LARGE SCALE GENOMIC DNA]</scope>
    <source>
        <strain evidence="1 2">KCTC 33946</strain>
    </source>
</reference>
<gene>
    <name evidence="1" type="ORF">GJU40_12235</name>
</gene>
<comment type="caution">
    <text evidence="1">The sequence shown here is derived from an EMBL/GenBank/DDBJ whole genome shotgun (WGS) entry which is preliminary data.</text>
</comment>
<sequence length="123" mass="13902">MLDLLPESQQSELNIILQELSFTKNFRSATAEEWYIFIPGYTDTRTGGAAGKAFLHYNLMGNRDIMMNTTILIENEELCTQPRGQMVYAICEEIVNRLAGYADTLLSVHAGINSYDAVYKQPE</sequence>
<name>A0A7X2J0B2_9BACI</name>
<proteinExistence type="predicted"/>
<evidence type="ECO:0000313" key="1">
    <source>
        <dbReference type="EMBL" id="MRX72909.1"/>
    </source>
</evidence>
<keyword evidence="2" id="KW-1185">Reference proteome</keyword>